<dbReference type="InterPro" id="IPR014016">
    <property type="entry name" value="UvrD-like_ATP-bd"/>
</dbReference>
<dbReference type="STRING" id="292563.Cyast_2490"/>
<keyword evidence="2 9" id="KW-0378">Hydrolase</keyword>
<dbReference type="Gene3D" id="3.40.50.300">
    <property type="entry name" value="P-loop containing nucleotide triphosphate hydrolases"/>
    <property type="match status" value="3"/>
</dbReference>
<keyword evidence="3 9" id="KW-0347">Helicase</keyword>
<gene>
    <name evidence="11" type="ordered locus">Cyast_2490</name>
</gene>
<dbReference type="PANTHER" id="PTHR11070:SF2">
    <property type="entry name" value="ATP-DEPENDENT DNA HELICASE SRS2"/>
    <property type="match status" value="1"/>
</dbReference>
<evidence type="ECO:0000256" key="8">
    <source>
        <dbReference type="ARBA" id="ARBA00048988"/>
    </source>
</evidence>
<keyword evidence="5" id="KW-0413">Isomerase</keyword>
<sequence>MEQPLENLIKQLRPGQDILGRWQQGEMAVSAVPGAGKSHSLAVAAAATIAREKLNLRRQLIIVTYTRSATASIKQKVEKNLAYLGLPPIGFSVQTIHGLALNIASQYPELSQLNLNQSNLVSPNSNHRLIKHTVNQWIDENPHLFEVLVEGRQGFGGEESEKMRRESIIRSELLPNLARTVIKEAKCSGKTPQSLAHYIDYTRDDYQIMAIASGLYKNYQNLMIENNFIDYDDMILGALKVLQNNEARKIWQQQIHAVFEDEAQDSSPLQVELLEILAKDDEKPHLEANLVRVGDPNQAINSTFTPADPVYFNWFCNLCSQKNCLATIAQAGRSTQVIIDTANQTLDFVNHQALKKSKNNDKIHLPFRQQYIQPVTQKNVNPAPFEKGLELHIFEHIYKTVEAIGKKIELIFAEEEHQKNHNLAILVREKSQGKFINDNLQYLQENYGINVTLIDENSTASELPQEILQLLQFIDRPHSPEYFHNALQILHKRELIDIPITSININNPEKFLYPTILEENEYSDNAFHTRKVVIELLQAKTELVHYQLIPYLAMALRYNQGELATTHKLSERIDRQIIGRSSLKTIISSLQELINSERFEVIETFEDDDDNPENIYTRCGQVTIMTMHKSKGLDWDYVFLPFINENNIPGSSYVPKNVQFLGEFNLPEVARGQLRYLIHQEKLADKITQYLSIDEAWEEAKKLKEYEEYRLLYVAMTRAKRLLWMATEKKAPYIWSFFQDNQDIDSLSSMSPCPVFNFFKNSKN</sequence>
<keyword evidence="12" id="KW-1185">Reference proteome</keyword>
<dbReference type="AlphaFoldDB" id="K9YQM8"/>
<dbReference type="InterPro" id="IPR027417">
    <property type="entry name" value="P-loop_NTPase"/>
</dbReference>
<evidence type="ECO:0000256" key="6">
    <source>
        <dbReference type="ARBA" id="ARBA00034617"/>
    </source>
</evidence>
<accession>K9YQM8</accession>
<name>K9YQM8_CYASC</name>
<evidence type="ECO:0000256" key="7">
    <source>
        <dbReference type="ARBA" id="ARBA00034808"/>
    </source>
</evidence>
<dbReference type="BioCyc" id="CSTA292563:G1353-2490-MONOMER"/>
<evidence type="ECO:0000256" key="1">
    <source>
        <dbReference type="ARBA" id="ARBA00022741"/>
    </source>
</evidence>
<dbReference type="InterPro" id="IPR000212">
    <property type="entry name" value="DNA_helicase_UvrD/REP"/>
</dbReference>
<evidence type="ECO:0000259" key="10">
    <source>
        <dbReference type="PROSITE" id="PS51198"/>
    </source>
</evidence>
<feature type="binding site" evidence="9">
    <location>
        <begin position="31"/>
        <end position="38"/>
    </location>
    <ligand>
        <name>ATP</name>
        <dbReference type="ChEBI" id="CHEBI:30616"/>
    </ligand>
</feature>
<keyword evidence="4 9" id="KW-0067">ATP-binding</keyword>
<dbReference type="PROSITE" id="PS51198">
    <property type="entry name" value="UVRD_HELICASE_ATP_BIND"/>
    <property type="match status" value="1"/>
</dbReference>
<evidence type="ECO:0000313" key="11">
    <source>
        <dbReference type="EMBL" id="AFZ48433.1"/>
    </source>
</evidence>
<evidence type="ECO:0000256" key="4">
    <source>
        <dbReference type="ARBA" id="ARBA00022840"/>
    </source>
</evidence>
<organism evidence="11 12">
    <name type="scientific">Cyanobacterium stanieri (strain ATCC 29140 / PCC 7202)</name>
    <dbReference type="NCBI Taxonomy" id="292563"/>
    <lineage>
        <taxon>Bacteria</taxon>
        <taxon>Bacillati</taxon>
        <taxon>Cyanobacteriota</taxon>
        <taxon>Cyanophyceae</taxon>
        <taxon>Oscillatoriophycideae</taxon>
        <taxon>Chroococcales</taxon>
        <taxon>Geminocystaceae</taxon>
        <taxon>Cyanobacterium</taxon>
    </lineage>
</organism>
<dbReference type="KEGG" id="csn:Cyast_2490"/>
<dbReference type="HOGENOM" id="CLU_362043_0_0_3"/>
<keyword evidence="1 9" id="KW-0547">Nucleotide-binding</keyword>
<evidence type="ECO:0000256" key="3">
    <source>
        <dbReference type="ARBA" id="ARBA00022806"/>
    </source>
</evidence>
<proteinExistence type="predicted"/>
<reference evidence="12" key="1">
    <citation type="journal article" date="2013" name="Proc. Natl. Acad. Sci. U.S.A.">
        <title>Improving the coverage of the cyanobacterial phylum using diversity-driven genome sequencing.</title>
        <authorList>
            <person name="Shih P.M."/>
            <person name="Wu D."/>
            <person name="Latifi A."/>
            <person name="Axen S.D."/>
            <person name="Fewer D.P."/>
            <person name="Talla E."/>
            <person name="Calteau A."/>
            <person name="Cai F."/>
            <person name="Tandeau de Marsac N."/>
            <person name="Rippka R."/>
            <person name="Herdman M."/>
            <person name="Sivonen K."/>
            <person name="Coursin T."/>
            <person name="Laurent T."/>
            <person name="Goodwin L."/>
            <person name="Nolan M."/>
            <person name="Davenport K.W."/>
            <person name="Han C.S."/>
            <person name="Rubin E.M."/>
            <person name="Eisen J.A."/>
            <person name="Woyke T."/>
            <person name="Gugger M."/>
            <person name="Kerfeld C.A."/>
        </authorList>
    </citation>
    <scope>NUCLEOTIDE SEQUENCE [LARGE SCALE GENOMIC DNA]</scope>
    <source>
        <strain evidence="12">ATCC 29140 / PCC 7202</strain>
    </source>
</reference>
<comment type="catalytic activity">
    <reaction evidence="6">
        <text>Couples ATP hydrolysis with the unwinding of duplex DNA by translocating in the 3'-5' direction.</text>
        <dbReference type="EC" id="5.6.2.4"/>
    </reaction>
</comment>
<dbReference type="Pfam" id="PF13361">
    <property type="entry name" value="UvrD_C"/>
    <property type="match status" value="1"/>
</dbReference>
<dbReference type="SUPFAM" id="SSF52540">
    <property type="entry name" value="P-loop containing nucleoside triphosphate hydrolases"/>
    <property type="match status" value="1"/>
</dbReference>
<dbReference type="EC" id="5.6.2.4" evidence="7"/>
<dbReference type="GO" id="GO:0033202">
    <property type="term" value="C:DNA helicase complex"/>
    <property type="evidence" value="ECO:0007669"/>
    <property type="project" value="TreeGrafter"/>
</dbReference>
<dbReference type="GO" id="GO:0005829">
    <property type="term" value="C:cytosol"/>
    <property type="evidence" value="ECO:0007669"/>
    <property type="project" value="TreeGrafter"/>
</dbReference>
<dbReference type="GO" id="GO:0005524">
    <property type="term" value="F:ATP binding"/>
    <property type="evidence" value="ECO:0007669"/>
    <property type="project" value="UniProtKB-UniRule"/>
</dbReference>
<evidence type="ECO:0000256" key="9">
    <source>
        <dbReference type="PROSITE-ProRule" id="PRU00560"/>
    </source>
</evidence>
<dbReference type="InterPro" id="IPR014017">
    <property type="entry name" value="DNA_helicase_UvrD-like_C"/>
</dbReference>
<dbReference type="GO" id="GO:0000725">
    <property type="term" value="P:recombinational repair"/>
    <property type="evidence" value="ECO:0007669"/>
    <property type="project" value="TreeGrafter"/>
</dbReference>
<feature type="domain" description="UvrD-like helicase ATP-binding" evidence="10">
    <location>
        <begin position="10"/>
        <end position="335"/>
    </location>
</feature>
<evidence type="ECO:0000256" key="5">
    <source>
        <dbReference type="ARBA" id="ARBA00023235"/>
    </source>
</evidence>
<dbReference type="Pfam" id="PF00580">
    <property type="entry name" value="UvrD-helicase"/>
    <property type="match status" value="1"/>
</dbReference>
<dbReference type="GO" id="GO:0016887">
    <property type="term" value="F:ATP hydrolysis activity"/>
    <property type="evidence" value="ECO:0007669"/>
    <property type="project" value="RHEA"/>
</dbReference>
<dbReference type="GO" id="GO:0043138">
    <property type="term" value="F:3'-5' DNA helicase activity"/>
    <property type="evidence" value="ECO:0007669"/>
    <property type="project" value="UniProtKB-EC"/>
</dbReference>
<dbReference type="PANTHER" id="PTHR11070">
    <property type="entry name" value="UVRD / RECB / PCRA DNA HELICASE FAMILY MEMBER"/>
    <property type="match status" value="1"/>
</dbReference>
<dbReference type="PATRIC" id="fig|292563.3.peg.2604"/>
<dbReference type="Gene3D" id="1.10.486.10">
    <property type="entry name" value="PCRA, domain 4"/>
    <property type="match status" value="1"/>
</dbReference>
<comment type="catalytic activity">
    <reaction evidence="8">
        <text>ATP + H2O = ADP + phosphate + H(+)</text>
        <dbReference type="Rhea" id="RHEA:13065"/>
        <dbReference type="ChEBI" id="CHEBI:15377"/>
        <dbReference type="ChEBI" id="CHEBI:15378"/>
        <dbReference type="ChEBI" id="CHEBI:30616"/>
        <dbReference type="ChEBI" id="CHEBI:43474"/>
        <dbReference type="ChEBI" id="CHEBI:456216"/>
        <dbReference type="EC" id="5.6.2.4"/>
    </reaction>
</comment>
<evidence type="ECO:0000256" key="2">
    <source>
        <dbReference type="ARBA" id="ARBA00022801"/>
    </source>
</evidence>
<dbReference type="Proteomes" id="UP000010483">
    <property type="component" value="Chromosome"/>
</dbReference>
<dbReference type="EMBL" id="CP003940">
    <property type="protein sequence ID" value="AFZ48433.1"/>
    <property type="molecule type" value="Genomic_DNA"/>
</dbReference>
<dbReference type="GO" id="GO:0003677">
    <property type="term" value="F:DNA binding"/>
    <property type="evidence" value="ECO:0007669"/>
    <property type="project" value="InterPro"/>
</dbReference>
<evidence type="ECO:0000313" key="12">
    <source>
        <dbReference type="Proteomes" id="UP000010483"/>
    </source>
</evidence>
<dbReference type="eggNOG" id="COG0210">
    <property type="taxonomic scope" value="Bacteria"/>
</dbReference>
<protein>
    <recommendedName>
        <fullName evidence="7">DNA 3'-5' helicase</fullName>
        <ecNumber evidence="7">5.6.2.4</ecNumber>
    </recommendedName>
</protein>